<proteinExistence type="predicted"/>
<dbReference type="InterPro" id="IPR011051">
    <property type="entry name" value="RmlC_Cupin_sf"/>
</dbReference>
<dbReference type="PANTHER" id="PTHR36114">
    <property type="entry name" value="16.7 KDA PROTEIN IN WHIE LOCUS"/>
    <property type="match status" value="1"/>
</dbReference>
<keyword evidence="3" id="KW-1185">Reference proteome</keyword>
<accession>A0A839UIM6</accession>
<dbReference type="Pfam" id="PF07883">
    <property type="entry name" value="Cupin_2"/>
    <property type="match status" value="1"/>
</dbReference>
<dbReference type="Proteomes" id="UP000559987">
    <property type="component" value="Unassembled WGS sequence"/>
</dbReference>
<dbReference type="InterPro" id="IPR052044">
    <property type="entry name" value="PKS_Associated_Protein"/>
</dbReference>
<dbReference type="PANTHER" id="PTHR36114:SF1">
    <property type="entry name" value="16.7 KDA PROTEIN IN WHIE LOCUS"/>
    <property type="match status" value="1"/>
</dbReference>
<protein>
    <submittedName>
        <fullName evidence="2">Mannose-6-phosphate isomerase-like protein (Cupin superfamily)</fullName>
    </submittedName>
</protein>
<organism evidence="2 3">
    <name type="scientific">Simiduia aestuariiviva</name>
    <dbReference type="NCBI Taxonomy" id="1510459"/>
    <lineage>
        <taxon>Bacteria</taxon>
        <taxon>Pseudomonadati</taxon>
        <taxon>Pseudomonadota</taxon>
        <taxon>Gammaproteobacteria</taxon>
        <taxon>Cellvibrionales</taxon>
        <taxon>Cellvibrionaceae</taxon>
        <taxon>Simiduia</taxon>
    </lineage>
</organism>
<evidence type="ECO:0000313" key="2">
    <source>
        <dbReference type="EMBL" id="MBB3167383.1"/>
    </source>
</evidence>
<dbReference type="CDD" id="cd02214">
    <property type="entry name" value="cupin_MJ1618"/>
    <property type="match status" value="1"/>
</dbReference>
<evidence type="ECO:0000313" key="3">
    <source>
        <dbReference type="Proteomes" id="UP000559987"/>
    </source>
</evidence>
<dbReference type="AlphaFoldDB" id="A0A839UIM6"/>
<feature type="domain" description="Cupin type-2" evidence="1">
    <location>
        <begin position="39"/>
        <end position="106"/>
    </location>
</feature>
<dbReference type="InterPro" id="IPR014710">
    <property type="entry name" value="RmlC-like_jellyroll"/>
</dbReference>
<dbReference type="EMBL" id="JACHXZ010000001">
    <property type="protein sequence ID" value="MBB3167383.1"/>
    <property type="molecule type" value="Genomic_DNA"/>
</dbReference>
<comment type="caution">
    <text evidence="2">The sequence shown here is derived from an EMBL/GenBank/DDBJ whole genome shotgun (WGS) entry which is preliminary data.</text>
</comment>
<dbReference type="RefSeq" id="WP_183908055.1">
    <property type="nucleotide sequence ID" value="NZ_JACHXZ010000001.1"/>
</dbReference>
<dbReference type="SUPFAM" id="SSF51182">
    <property type="entry name" value="RmlC-like cupins"/>
    <property type="match status" value="1"/>
</dbReference>
<sequence>MTTPNSDQPTEYFFGTEGCYITELSNTAADPEVSIAQARVAPGVTTAWHKLKDTTERYLITSGEGRVEVGNDAPRAVTIGDVVLIAPMERQRITNTGTVDLVFLAICSPRFDMDNYLSA</sequence>
<reference evidence="2 3" key="1">
    <citation type="submission" date="2020-08" db="EMBL/GenBank/DDBJ databases">
        <title>Genomic Encyclopedia of Type Strains, Phase III (KMG-III): the genomes of soil and plant-associated and newly described type strains.</title>
        <authorList>
            <person name="Whitman W."/>
        </authorList>
    </citation>
    <scope>NUCLEOTIDE SEQUENCE [LARGE SCALE GENOMIC DNA]</scope>
    <source>
        <strain evidence="2 3">CECT 8571</strain>
    </source>
</reference>
<evidence type="ECO:0000259" key="1">
    <source>
        <dbReference type="Pfam" id="PF07883"/>
    </source>
</evidence>
<dbReference type="GO" id="GO:0016853">
    <property type="term" value="F:isomerase activity"/>
    <property type="evidence" value="ECO:0007669"/>
    <property type="project" value="UniProtKB-KW"/>
</dbReference>
<name>A0A839UIM6_9GAMM</name>
<dbReference type="InterPro" id="IPR013096">
    <property type="entry name" value="Cupin_2"/>
</dbReference>
<dbReference type="Gene3D" id="2.60.120.10">
    <property type="entry name" value="Jelly Rolls"/>
    <property type="match status" value="1"/>
</dbReference>
<gene>
    <name evidence="2" type="ORF">FHS30_000559</name>
</gene>
<keyword evidence="2" id="KW-0413">Isomerase</keyword>